<organism evidence="1 2">
    <name type="scientific">Corynebacterium aurimucosum (strain ATCC 700975 / DSM 44827 / CIP 107346 / CN-1)</name>
    <name type="common">Corynebacterium nigricans</name>
    <dbReference type="NCBI Taxonomy" id="548476"/>
    <lineage>
        <taxon>Bacteria</taxon>
        <taxon>Bacillati</taxon>
        <taxon>Actinomycetota</taxon>
        <taxon>Actinomycetes</taxon>
        <taxon>Mycobacteriales</taxon>
        <taxon>Corynebacteriaceae</taxon>
        <taxon>Corynebacterium</taxon>
    </lineage>
</organism>
<dbReference type="HOGENOM" id="CLU_2878296_0_0_11"/>
<dbReference type="KEGG" id="car:cauri_1950"/>
<dbReference type="STRING" id="548476.cauri_1950"/>
<keyword evidence="2" id="KW-1185">Reference proteome</keyword>
<name>C3PI89_CORA7</name>
<dbReference type="RefSeq" id="WP_010191115.1">
    <property type="nucleotide sequence ID" value="NC_012590.1"/>
</dbReference>
<reference evidence="1 2" key="1">
    <citation type="journal article" date="2010" name="BMC Genomics">
        <title>Complete genome sequence and lifestyle of black-pigmented Corynebacterium aurimucosum ATCC 700975 (formerly C. nigricans CN-1) isolated from a vaginal swab of a woman with spontaneous abortion.</title>
        <authorList>
            <person name="Trost E."/>
            <person name="Gotker S."/>
            <person name="Schneider J."/>
            <person name="Schneiker-Bekel S."/>
            <person name="Szczepanowski R."/>
            <person name="Tilker A."/>
            <person name="Viehoever P."/>
            <person name="Arnold W."/>
            <person name="Bekel T."/>
            <person name="Blom J."/>
            <person name="Gartemann K.H."/>
            <person name="Linke B."/>
            <person name="Goesmann A."/>
            <person name="Puhler A."/>
            <person name="Shukla S.K."/>
            <person name="Tauch A."/>
        </authorList>
    </citation>
    <scope>NUCLEOTIDE SEQUENCE [LARGE SCALE GENOMIC DNA]</scope>
    <source>
        <strain evidence="2">ATCC 700975 / DSM 44827 / CIP 107346 / CN-1</strain>
    </source>
</reference>
<evidence type="ECO:0000313" key="2">
    <source>
        <dbReference type="Proteomes" id="UP000002077"/>
    </source>
</evidence>
<dbReference type="EMBL" id="CP001601">
    <property type="protein sequence ID" value="ACP33543.1"/>
    <property type="molecule type" value="Genomic_DNA"/>
</dbReference>
<dbReference type="Proteomes" id="UP000002077">
    <property type="component" value="Chromosome"/>
</dbReference>
<evidence type="ECO:0000313" key="1">
    <source>
        <dbReference type="EMBL" id="ACP33543.1"/>
    </source>
</evidence>
<proteinExistence type="predicted"/>
<dbReference type="GeneID" id="31924592"/>
<accession>C3PI89</accession>
<sequence>MSNYKYDLFKKNLINRQDTDPNAGWLPFPKQRELKAGTLSMYRTRINKGVMFGNGFKAQMRNGHLYAKYVGTDN</sequence>
<gene>
    <name evidence="1" type="ordered locus">cauri_1950</name>
</gene>
<dbReference type="AlphaFoldDB" id="C3PI89"/>
<protein>
    <submittedName>
        <fullName evidence="1">Uncharacterized protein</fullName>
    </submittedName>
</protein>
<dbReference type="eggNOG" id="ENOG503030F">
    <property type="taxonomic scope" value="Bacteria"/>
</dbReference>